<dbReference type="Gene3D" id="2.20.25.90">
    <property type="entry name" value="ADC-like domains"/>
    <property type="match status" value="1"/>
</dbReference>
<keyword evidence="10" id="KW-1185">Reference proteome</keyword>
<evidence type="ECO:0000259" key="8">
    <source>
        <dbReference type="PROSITE" id="PS51669"/>
    </source>
</evidence>
<feature type="domain" description="4Fe-4S Mo/W bis-MGD-type" evidence="8">
    <location>
        <begin position="1"/>
        <end position="57"/>
    </location>
</feature>
<dbReference type="SUPFAM" id="SSF50692">
    <property type="entry name" value="ADC-like"/>
    <property type="match status" value="1"/>
</dbReference>
<dbReference type="Gene3D" id="3.40.50.740">
    <property type="match status" value="1"/>
</dbReference>
<keyword evidence="7" id="KW-0411">Iron-sulfur</keyword>
<evidence type="ECO:0000313" key="9">
    <source>
        <dbReference type="EMBL" id="CDF57274.1"/>
    </source>
</evidence>
<comment type="cofactor">
    <cofactor evidence="1">
        <name>Mo-bis(molybdopterin guanine dinucleotide)</name>
        <dbReference type="ChEBI" id="CHEBI:60539"/>
    </cofactor>
</comment>
<evidence type="ECO:0000256" key="1">
    <source>
        <dbReference type="ARBA" id="ARBA00001942"/>
    </source>
</evidence>
<dbReference type="InterPro" id="IPR006963">
    <property type="entry name" value="Mopterin_OxRdtase_4Fe-4S_dom"/>
</dbReference>
<reference evidence="9" key="1">
    <citation type="submission" date="2013-03" db="EMBL/GenBank/DDBJ databases">
        <title>Draft genome sequence of the hydrogen-ethanol-producing anaerobic alkalithermophilic Caloramator celere.</title>
        <authorList>
            <person name="Ciranna A."/>
            <person name="Larjo A."/>
            <person name="Kivisto A."/>
            <person name="Santala V."/>
            <person name="Roos C."/>
            <person name="Karp M."/>
        </authorList>
    </citation>
    <scope>NUCLEOTIDE SEQUENCE [LARGE SCALE GENOMIC DNA]</scope>
    <source>
        <strain evidence="9">DSM 8682</strain>
    </source>
</reference>
<keyword evidence="4" id="KW-0479">Metal-binding</keyword>
<comment type="caution">
    <text evidence="9">The sequence shown here is derived from an EMBL/GenBank/DDBJ whole genome shotgun (WGS) entry which is preliminary data.</text>
</comment>
<dbReference type="PROSITE" id="PS00490">
    <property type="entry name" value="MOLYBDOPTERIN_PROK_2"/>
    <property type="match status" value="1"/>
</dbReference>
<proteinExistence type="inferred from homology"/>
<dbReference type="Gene3D" id="3.40.228.10">
    <property type="entry name" value="Dimethylsulfoxide Reductase, domain 2"/>
    <property type="match status" value="1"/>
</dbReference>
<dbReference type="eggNOG" id="COG0243">
    <property type="taxonomic scope" value="Bacteria"/>
</dbReference>
<accession>R7RMJ9</accession>
<dbReference type="Pfam" id="PF04879">
    <property type="entry name" value="Molybdop_Fe4S4"/>
    <property type="match status" value="1"/>
</dbReference>
<dbReference type="InterPro" id="IPR006657">
    <property type="entry name" value="MoPterin_dinucl-bd_dom"/>
</dbReference>
<name>R7RMJ9_9CLOT</name>
<dbReference type="EMBL" id="CAVN010000086">
    <property type="protein sequence ID" value="CDF57274.1"/>
    <property type="molecule type" value="Genomic_DNA"/>
</dbReference>
<dbReference type="Pfam" id="PF01568">
    <property type="entry name" value="Molydop_binding"/>
    <property type="match status" value="1"/>
</dbReference>
<dbReference type="Proteomes" id="UP000014923">
    <property type="component" value="Unassembled WGS sequence"/>
</dbReference>
<dbReference type="InterPro" id="IPR050612">
    <property type="entry name" value="Prok_Mopterin_Oxidored"/>
</dbReference>
<dbReference type="Gene3D" id="3.30.2070.10">
    <property type="entry name" value="Formate dehydrogenase/DMSO reductase"/>
    <property type="match status" value="1"/>
</dbReference>
<dbReference type="OrthoDB" id="9803192at2"/>
<dbReference type="HOGENOM" id="CLU_000422_13_3_9"/>
<dbReference type="PANTHER" id="PTHR43742:SF6">
    <property type="entry name" value="OXIDOREDUCTASE YYAE-RELATED"/>
    <property type="match status" value="1"/>
</dbReference>
<evidence type="ECO:0000256" key="6">
    <source>
        <dbReference type="ARBA" id="ARBA00023004"/>
    </source>
</evidence>
<dbReference type="InterPro" id="IPR006655">
    <property type="entry name" value="Mopterin_OxRdtase_prok_CS"/>
</dbReference>
<dbReference type="SMART" id="SM00926">
    <property type="entry name" value="Molybdop_Fe4S4"/>
    <property type="match status" value="1"/>
</dbReference>
<dbReference type="GO" id="GO:0043546">
    <property type="term" value="F:molybdopterin cofactor binding"/>
    <property type="evidence" value="ECO:0007669"/>
    <property type="project" value="InterPro"/>
</dbReference>
<dbReference type="GO" id="GO:0016491">
    <property type="term" value="F:oxidoreductase activity"/>
    <property type="evidence" value="ECO:0007669"/>
    <property type="project" value="UniProtKB-KW"/>
</dbReference>
<gene>
    <name evidence="9" type="ORF">TCEL_01188</name>
</gene>
<organism evidence="9 10">
    <name type="scientific">Thermobrachium celere DSM 8682</name>
    <dbReference type="NCBI Taxonomy" id="941824"/>
    <lineage>
        <taxon>Bacteria</taxon>
        <taxon>Bacillati</taxon>
        <taxon>Bacillota</taxon>
        <taxon>Clostridia</taxon>
        <taxon>Eubacteriales</taxon>
        <taxon>Clostridiaceae</taxon>
        <taxon>Thermobrachium</taxon>
    </lineage>
</organism>
<keyword evidence="5" id="KW-0560">Oxidoreductase</keyword>
<dbReference type="InterPro" id="IPR006656">
    <property type="entry name" value="Mopterin_OxRdtase"/>
</dbReference>
<dbReference type="PANTHER" id="PTHR43742">
    <property type="entry name" value="TRIMETHYLAMINE-N-OXIDE REDUCTASE"/>
    <property type="match status" value="1"/>
</dbReference>
<protein>
    <submittedName>
        <fullName evidence="9">Putative anaerobic dehydrogenase</fullName>
    </submittedName>
</protein>
<dbReference type="Gene3D" id="2.40.40.20">
    <property type="match status" value="1"/>
</dbReference>
<evidence type="ECO:0000313" key="10">
    <source>
        <dbReference type="Proteomes" id="UP000014923"/>
    </source>
</evidence>
<dbReference type="RefSeq" id="WP_018660279.1">
    <property type="nucleotide sequence ID" value="NZ_HF952018.1"/>
</dbReference>
<dbReference type="CDD" id="cd02775">
    <property type="entry name" value="MopB_CT"/>
    <property type="match status" value="1"/>
</dbReference>
<evidence type="ECO:0000256" key="7">
    <source>
        <dbReference type="ARBA" id="ARBA00023014"/>
    </source>
</evidence>
<dbReference type="CDD" id="cd02766">
    <property type="entry name" value="MopB_3"/>
    <property type="match status" value="1"/>
</dbReference>
<dbReference type="PROSITE" id="PS51669">
    <property type="entry name" value="4FE4S_MOW_BIS_MGD"/>
    <property type="match status" value="1"/>
</dbReference>
<dbReference type="SUPFAM" id="SSF53706">
    <property type="entry name" value="Formate dehydrogenase/DMSO reductase, domains 1-3"/>
    <property type="match status" value="1"/>
</dbReference>
<evidence type="ECO:0000256" key="3">
    <source>
        <dbReference type="ARBA" id="ARBA00022505"/>
    </source>
</evidence>
<evidence type="ECO:0000256" key="5">
    <source>
        <dbReference type="ARBA" id="ARBA00023002"/>
    </source>
</evidence>
<sequence>MKFKAVCPRDCYGGCSLILEVEAGRIVKIEGDKENRATEGIICRKGFEYISRNYGRNRLKKALKRVGDKGKGEFKEISIEEALDEVAKRIMEVQEKDPLSFLFYKGAGELGTASRVYNNFINQLKGYTYVYGDLCSAAGLEALKLTYGSVEHNAPWDLEKSKLIVIWGKNPANTNIQELVHIKRAKEKGAKVVLIDIRRSETAKYADLVITPEVGTDLALAMAIHNYIIQNNKYDVNFVNNYTYGFNEFKLEVQKYSLEYAQEVTKVPKEKIVEVAELISNIKPFTLICGFGIQRQIQGGQTVRALSLLPALVGSVGIEGGGFRYSNHTRPRLNLKTIKPIKNTRGINVVNMGQAIKDKGIKCMLIQAANPVMSNPNSNALREALKEIEFLVCIDTVVSETAKYADIILPAAATFEYYDVLRSYWHPYIMLHEKVVEPLGDSIHESRIYRELADRMGLNKDLIPENNLEFIEEVLKYSKINVSIDTLRKGPYLTEDYCEVVYKDLKFNTPSGKIEFKVDGMKKWGENELPIYKEFDEVGPFKLISIHSRDVTNSQYLNIPSILDTMEEPYAYINKDDADRLGINHGEKMIIFNSLSSITLRAKTTYDVRREHVVVPFGQNIDLNSLIEGRNTDIGLCTAFHNIGVNIKKFE</sequence>
<dbReference type="InterPro" id="IPR009010">
    <property type="entry name" value="Asp_de-COase-like_dom_sf"/>
</dbReference>
<evidence type="ECO:0000256" key="4">
    <source>
        <dbReference type="ARBA" id="ARBA00022723"/>
    </source>
</evidence>
<dbReference type="GO" id="GO:0046872">
    <property type="term" value="F:metal ion binding"/>
    <property type="evidence" value="ECO:0007669"/>
    <property type="project" value="UniProtKB-KW"/>
</dbReference>
<dbReference type="AlphaFoldDB" id="R7RMJ9"/>
<dbReference type="GO" id="GO:0051536">
    <property type="term" value="F:iron-sulfur cluster binding"/>
    <property type="evidence" value="ECO:0007669"/>
    <property type="project" value="UniProtKB-KW"/>
</dbReference>
<keyword evidence="3" id="KW-0500">Molybdenum</keyword>
<keyword evidence="6" id="KW-0408">Iron</keyword>
<dbReference type="Pfam" id="PF00384">
    <property type="entry name" value="Molybdopterin"/>
    <property type="match status" value="1"/>
</dbReference>
<evidence type="ECO:0000256" key="2">
    <source>
        <dbReference type="ARBA" id="ARBA00010312"/>
    </source>
</evidence>
<comment type="similarity">
    <text evidence="2">Belongs to the prokaryotic molybdopterin-containing oxidoreductase family.</text>
</comment>